<sequence>MVIGALGVHRVEHLLDCRVVVEVVAHLQCTLVVVGKPNVEGAHASLDQPGLEGVGYMADRQELGSNDVLDQRIVADYDTSYDIAVPAQVL</sequence>
<protein>
    <submittedName>
        <fullName evidence="1">Uncharacterized protein</fullName>
    </submittedName>
</protein>
<name>A0A644XXC2_9ZZZZ</name>
<proteinExistence type="predicted"/>
<dbReference type="AlphaFoldDB" id="A0A644XXC2"/>
<reference evidence="1" key="1">
    <citation type="submission" date="2019-08" db="EMBL/GenBank/DDBJ databases">
        <authorList>
            <person name="Kucharzyk K."/>
            <person name="Murdoch R.W."/>
            <person name="Higgins S."/>
            <person name="Loffler F."/>
        </authorList>
    </citation>
    <scope>NUCLEOTIDE SEQUENCE</scope>
</reference>
<accession>A0A644XXC2</accession>
<dbReference type="EMBL" id="VSSQ01003471">
    <property type="protein sequence ID" value="MPM20860.1"/>
    <property type="molecule type" value="Genomic_DNA"/>
</dbReference>
<organism evidence="1">
    <name type="scientific">bioreactor metagenome</name>
    <dbReference type="NCBI Taxonomy" id="1076179"/>
    <lineage>
        <taxon>unclassified sequences</taxon>
        <taxon>metagenomes</taxon>
        <taxon>ecological metagenomes</taxon>
    </lineage>
</organism>
<comment type="caution">
    <text evidence="1">The sequence shown here is derived from an EMBL/GenBank/DDBJ whole genome shotgun (WGS) entry which is preliminary data.</text>
</comment>
<gene>
    <name evidence="1" type="ORF">SDC9_67298</name>
</gene>
<evidence type="ECO:0000313" key="1">
    <source>
        <dbReference type="EMBL" id="MPM20860.1"/>
    </source>
</evidence>